<proteinExistence type="predicted"/>
<gene>
    <name evidence="1" type="primary">yaaA</name>
    <name evidence="1" type="ORF">FMM08_07185</name>
</gene>
<protein>
    <submittedName>
        <fullName evidence="1">Peroxide stress protein YaaA</fullName>
    </submittedName>
</protein>
<sequence length="264" mass="27688">MLLLLPPSERKLPARAGRASAPVDLASLSWPELAAARERVLEAAAAVSDDPAALGVSASLADEVARNGRWRTEPAHAAAKVFTGVLFEALGLASLPKAAAARAAERVLVVSAAYGLLRPVDRVPAHRLSMGTDLPGVGSLAAHWRPLLAPLLDALVGEPGQVVLDCRSAAYAAAWKPSRTLAEKVVAVRVFREAPGPDGPVRTVVSHDAKRTRGELARHLLLRRKEPDSPEALAAAAAEAFEVELVPPAPGRVRHLDVVLRGAA</sequence>
<dbReference type="GO" id="GO:0005829">
    <property type="term" value="C:cytosol"/>
    <property type="evidence" value="ECO:0007669"/>
    <property type="project" value="TreeGrafter"/>
</dbReference>
<dbReference type="InterPro" id="IPR005583">
    <property type="entry name" value="YaaA"/>
</dbReference>
<reference evidence="1 2" key="1">
    <citation type="submission" date="2019-07" db="EMBL/GenBank/DDBJ databases">
        <title>Quadrisphaera sp. strain DD2A genome sequencing and assembly.</title>
        <authorList>
            <person name="Kim I."/>
        </authorList>
    </citation>
    <scope>NUCLEOTIDE SEQUENCE [LARGE SCALE GENOMIC DNA]</scope>
    <source>
        <strain evidence="1 2">DD2A</strain>
    </source>
</reference>
<dbReference type="Pfam" id="PF03883">
    <property type="entry name" value="H2O2_YaaD"/>
    <property type="match status" value="1"/>
</dbReference>
<dbReference type="RefSeq" id="WP_147925637.1">
    <property type="nucleotide sequence ID" value="NZ_VKAC01000003.1"/>
</dbReference>
<dbReference type="EMBL" id="VKAC01000003">
    <property type="protein sequence ID" value="TXR57220.1"/>
    <property type="molecule type" value="Genomic_DNA"/>
</dbReference>
<organism evidence="1 2">
    <name type="scientific">Quadrisphaera setariae</name>
    <dbReference type="NCBI Taxonomy" id="2593304"/>
    <lineage>
        <taxon>Bacteria</taxon>
        <taxon>Bacillati</taxon>
        <taxon>Actinomycetota</taxon>
        <taxon>Actinomycetes</taxon>
        <taxon>Kineosporiales</taxon>
        <taxon>Kineosporiaceae</taxon>
        <taxon>Quadrisphaera</taxon>
    </lineage>
</organism>
<dbReference type="Proteomes" id="UP000321234">
    <property type="component" value="Unassembled WGS sequence"/>
</dbReference>
<dbReference type="AlphaFoldDB" id="A0A5C8ZK53"/>
<keyword evidence="2" id="KW-1185">Reference proteome</keyword>
<comment type="caution">
    <text evidence="1">The sequence shown here is derived from an EMBL/GenBank/DDBJ whole genome shotgun (WGS) entry which is preliminary data.</text>
</comment>
<dbReference type="OrthoDB" id="3210767at2"/>
<dbReference type="GO" id="GO:0033194">
    <property type="term" value="P:response to hydroperoxide"/>
    <property type="evidence" value="ECO:0007669"/>
    <property type="project" value="TreeGrafter"/>
</dbReference>
<evidence type="ECO:0000313" key="2">
    <source>
        <dbReference type="Proteomes" id="UP000321234"/>
    </source>
</evidence>
<evidence type="ECO:0000313" key="1">
    <source>
        <dbReference type="EMBL" id="TXR57220.1"/>
    </source>
</evidence>
<name>A0A5C8ZK53_9ACTN</name>
<accession>A0A5C8ZK53</accession>
<dbReference type="PANTHER" id="PTHR30283">
    <property type="entry name" value="PEROXIDE STRESS RESPONSE PROTEIN YAAA"/>
    <property type="match status" value="1"/>
</dbReference>
<dbReference type="PANTHER" id="PTHR30283:SF4">
    <property type="entry name" value="PEROXIDE STRESS RESISTANCE PROTEIN YAAA"/>
    <property type="match status" value="1"/>
</dbReference>